<evidence type="ECO:0000259" key="1">
    <source>
        <dbReference type="Pfam" id="PF01425"/>
    </source>
</evidence>
<accession>A0A8H6CDZ1</accession>
<name>A0A8H6CDZ1_9LECA</name>
<protein>
    <recommendedName>
        <fullName evidence="1">Amidase domain-containing protein</fullName>
    </recommendedName>
</protein>
<dbReference type="RefSeq" id="XP_037151089.1">
    <property type="nucleotide sequence ID" value="XM_037292550.1"/>
</dbReference>
<gene>
    <name evidence="2" type="ORF">HO133_001622</name>
</gene>
<dbReference type="SUPFAM" id="SSF75304">
    <property type="entry name" value="Amidase signature (AS) enzymes"/>
    <property type="match status" value="1"/>
</dbReference>
<comment type="caution">
    <text evidence="2">The sequence shown here is derived from an EMBL/GenBank/DDBJ whole genome shotgun (WGS) entry which is preliminary data.</text>
</comment>
<reference evidence="2 3" key="1">
    <citation type="journal article" date="2020" name="Genomics">
        <title>Complete, high-quality genomes from long-read metagenomic sequencing of two wolf lichen thalli reveals enigmatic genome architecture.</title>
        <authorList>
            <person name="McKenzie S.K."/>
            <person name="Walston R.F."/>
            <person name="Allen J.L."/>
        </authorList>
    </citation>
    <scope>NUCLEOTIDE SEQUENCE [LARGE SCALE GENOMIC DNA]</scope>
    <source>
        <strain evidence="2">WasteWater1</strain>
    </source>
</reference>
<dbReference type="PANTHER" id="PTHR46310:SF7">
    <property type="entry name" value="AMIDASE 1"/>
    <property type="match status" value="1"/>
</dbReference>
<dbReference type="InterPro" id="IPR036928">
    <property type="entry name" value="AS_sf"/>
</dbReference>
<dbReference type="Pfam" id="PF01425">
    <property type="entry name" value="Amidase"/>
    <property type="match status" value="1"/>
</dbReference>
<organism evidence="2 3">
    <name type="scientific">Letharia lupina</name>
    <dbReference type="NCBI Taxonomy" id="560253"/>
    <lineage>
        <taxon>Eukaryota</taxon>
        <taxon>Fungi</taxon>
        <taxon>Dikarya</taxon>
        <taxon>Ascomycota</taxon>
        <taxon>Pezizomycotina</taxon>
        <taxon>Lecanoromycetes</taxon>
        <taxon>OSLEUM clade</taxon>
        <taxon>Lecanoromycetidae</taxon>
        <taxon>Lecanorales</taxon>
        <taxon>Lecanorineae</taxon>
        <taxon>Parmeliaceae</taxon>
        <taxon>Letharia</taxon>
    </lineage>
</organism>
<dbReference type="AlphaFoldDB" id="A0A8H6CDZ1"/>
<dbReference type="PANTHER" id="PTHR46310">
    <property type="entry name" value="AMIDASE 1"/>
    <property type="match status" value="1"/>
</dbReference>
<evidence type="ECO:0000313" key="3">
    <source>
        <dbReference type="Proteomes" id="UP000593566"/>
    </source>
</evidence>
<feature type="domain" description="Amidase" evidence="1">
    <location>
        <begin position="103"/>
        <end position="521"/>
    </location>
</feature>
<dbReference type="InterPro" id="IPR023631">
    <property type="entry name" value="Amidase_dom"/>
</dbReference>
<proteinExistence type="predicted"/>
<dbReference type="GeneID" id="59330036"/>
<evidence type="ECO:0000313" key="2">
    <source>
        <dbReference type="EMBL" id="KAF6221654.1"/>
    </source>
</evidence>
<keyword evidence="3" id="KW-1185">Reference proteome</keyword>
<sequence length="547" mass="60184">MSTIVQAIQETHDSKVYQQRTTTVITFGGIDYYLDQAPAHVISFQPSKPTDRLSNGLQENLLPCTVINWSKDQLYKEDLDAISAKFVLRDDVWTPAFLEECTPTKPLAGLRFAVKDIIDVAGLETGLGNRSYRRLYPGRPSSARCVDRLIDAGAVLVGKTKTTQFAEGEAPIQWTDYLAPFNPRGDSYQSPSSSSAGSAVASAAYPWLDFTIGTDTGGSIRHPAGVCGTYGMRASTNVVSTAGIYSVSPLLDSVGVFARSAPVVEAVVKSLMELSSVPLKPRVKYKLLYPVRAKDTKPQDSRRWFPYPGEPGSAADVEELFEETIQKLESHLKCTRSPFNLDDLWRQTRPAGQDQSLDKATGGIYTVLTTHSCVRNTIDPFIADFKATNNGRSPFIDAVVKARQDHGRSTTTLQYETAVQSAKTFSQWFREIVLARSAEDEFPLLIFPQSWGSPTYRDDPDKGPLFFSSFSIYSLSYLSGCPDCTVPVGEVPCQSRVTEAEMFLPVSLSMLSPPETDLRLLALLSELEGKGILRPVQAGMRMYGEAK</sequence>
<dbReference type="Proteomes" id="UP000593566">
    <property type="component" value="Unassembled WGS sequence"/>
</dbReference>
<dbReference type="Gene3D" id="3.90.1300.10">
    <property type="entry name" value="Amidase signature (AS) domain"/>
    <property type="match status" value="1"/>
</dbReference>
<dbReference type="EMBL" id="JACCJB010000013">
    <property type="protein sequence ID" value="KAF6221654.1"/>
    <property type="molecule type" value="Genomic_DNA"/>
</dbReference>